<comment type="caution">
    <text evidence="2">The sequence shown here is derived from an EMBL/GenBank/DDBJ whole genome shotgun (WGS) entry which is preliminary data.</text>
</comment>
<evidence type="ECO:0000256" key="1">
    <source>
        <dbReference type="SAM" id="MobiDB-lite"/>
    </source>
</evidence>
<dbReference type="Proteomes" id="UP000815325">
    <property type="component" value="Unassembled WGS sequence"/>
</dbReference>
<sequence>MEMGSPINSGARTRSHANGGSRGGGCGSAMDLGSPVAPGMHTRNMSSSSKGGGGASAMDVASPAARPCCSGSSRDASPPRGSCSRGGNTWQRQQRQLPALLQVWALVLLLAQCI</sequence>
<evidence type="ECO:0000313" key="2">
    <source>
        <dbReference type="EMBL" id="KAF5825655.1"/>
    </source>
</evidence>
<name>A0ABQ7FTK1_DUNSA</name>
<keyword evidence="3" id="KW-1185">Reference proteome</keyword>
<evidence type="ECO:0008006" key="4">
    <source>
        <dbReference type="Google" id="ProtNLM"/>
    </source>
</evidence>
<evidence type="ECO:0000313" key="3">
    <source>
        <dbReference type="Proteomes" id="UP000815325"/>
    </source>
</evidence>
<feature type="region of interest" description="Disordered" evidence="1">
    <location>
        <begin position="1"/>
        <end position="90"/>
    </location>
</feature>
<organism evidence="2 3">
    <name type="scientific">Dunaliella salina</name>
    <name type="common">Green alga</name>
    <name type="synonym">Protococcus salinus</name>
    <dbReference type="NCBI Taxonomy" id="3046"/>
    <lineage>
        <taxon>Eukaryota</taxon>
        <taxon>Viridiplantae</taxon>
        <taxon>Chlorophyta</taxon>
        <taxon>core chlorophytes</taxon>
        <taxon>Chlorophyceae</taxon>
        <taxon>CS clade</taxon>
        <taxon>Chlamydomonadales</taxon>
        <taxon>Dunaliellaceae</taxon>
        <taxon>Dunaliella</taxon>
    </lineage>
</organism>
<protein>
    <recommendedName>
        <fullName evidence="4">Encoded protein</fullName>
    </recommendedName>
</protein>
<feature type="compositionally biased region" description="Polar residues" evidence="1">
    <location>
        <begin position="1"/>
        <end position="18"/>
    </location>
</feature>
<accession>A0ABQ7FTK1</accession>
<dbReference type="EMBL" id="MU072280">
    <property type="protein sequence ID" value="KAF5825655.1"/>
    <property type="molecule type" value="Genomic_DNA"/>
</dbReference>
<proteinExistence type="predicted"/>
<feature type="non-terminal residue" evidence="2">
    <location>
        <position position="114"/>
    </location>
</feature>
<gene>
    <name evidence="2" type="ORF">DUNSADRAFT_7809</name>
</gene>
<reference evidence="2" key="1">
    <citation type="submission" date="2017-08" db="EMBL/GenBank/DDBJ databases">
        <authorList>
            <person name="Polle J.E."/>
            <person name="Barry K."/>
            <person name="Cushman J."/>
            <person name="Schmutz J."/>
            <person name="Tran D."/>
            <person name="Hathwaick L.T."/>
            <person name="Yim W.C."/>
            <person name="Jenkins J."/>
            <person name="Mckie-Krisberg Z.M."/>
            <person name="Prochnik S."/>
            <person name="Lindquist E."/>
            <person name="Dockter R.B."/>
            <person name="Adam C."/>
            <person name="Molina H."/>
            <person name="Bunkerborg J."/>
            <person name="Jin E."/>
            <person name="Buchheim M."/>
            <person name="Magnuson J."/>
        </authorList>
    </citation>
    <scope>NUCLEOTIDE SEQUENCE</scope>
    <source>
        <strain evidence="2">CCAP 19/18</strain>
    </source>
</reference>